<protein>
    <recommendedName>
        <fullName evidence="5">Imidazolonepropionase-like amidohydrolase</fullName>
    </recommendedName>
</protein>
<reference evidence="3 4" key="1">
    <citation type="submission" date="2024-05" db="EMBL/GenBank/DDBJ databases">
        <authorList>
            <person name="Duchaud E."/>
        </authorList>
    </citation>
    <scope>NUCLEOTIDE SEQUENCE [LARGE SCALE GENOMIC DNA]</scope>
    <source>
        <strain evidence="3">Ena-SAMPLE-TAB-13-05-2024-13:56:06:370-140302</strain>
    </source>
</reference>
<sequence>MKKVVTAALLICTVLSYSQVKTKGVNLYPDVVVKSEKINAKGETVLVDNIQLIDINTGKISTRDVLIESKKIAKISKKIRIDENYKVINGEGKWMIPGLIDSHIHLFQSGGLYTRPDVANLNKFKAYEEERQWLKRNAADFLKRYLKCGITTVIDVGGPIYNFDLRDKYSDVSEFPNLFITGPLVSTYQPKAFEIENAPIIKANTPEEAIELVKKQVPLKPDFIKIWYIVRSKDDETKNYEIVKATIDEAHKNNLKVAVHATQLATAKKAIKAGANFLVHSVENEKIDDEFIKMVKESNVSYIPTLIVMKNYVKSFSQDITPSKEDFNISNPTALGSLYDSKTLEMRNLPYWKRYKEYVKNNQEKLDNDKMIMAYNLKKAVDNGFNVATGTDAGNIGTLHATSFFDEMMAMKNAGLTNLQILQASTLNGAKVLNKEKELGSIEEGKLADIIILNSNPIESLEAVKDIDYVVKGGTVYPVDGIIKDTPEQLVQRQVNGYNARNIEAFLEPYSEDFEIYNYPNTLRGKGKSNSRLRYKKLFEMYPNLHCEIVKRMVLGNKVIDYERITGVSEKPIEAIAIYEIENNKIKKVTFVK</sequence>
<feature type="domain" description="Amidohydrolase-related" evidence="1">
    <location>
        <begin position="95"/>
        <end position="476"/>
    </location>
</feature>
<accession>A0ABP1EXQ5</accession>
<dbReference type="EMBL" id="CAXIXY010000007">
    <property type="protein sequence ID" value="CAL2093109.1"/>
    <property type="molecule type" value="Genomic_DNA"/>
</dbReference>
<gene>
    <name evidence="3" type="ORF">T190607A01A_50138</name>
</gene>
<dbReference type="PANTHER" id="PTHR43135">
    <property type="entry name" value="ALPHA-D-RIBOSE 1-METHYLPHOSPHONATE 5-TRIPHOSPHATE DIPHOSPHATASE"/>
    <property type="match status" value="1"/>
</dbReference>
<dbReference type="Pfam" id="PF01979">
    <property type="entry name" value="Amidohydro_1"/>
    <property type="match status" value="1"/>
</dbReference>
<dbReference type="RefSeq" id="WP_348713534.1">
    <property type="nucleotide sequence ID" value="NZ_CAXIXY010000007.1"/>
</dbReference>
<evidence type="ECO:0000313" key="3">
    <source>
        <dbReference type="EMBL" id="CAL2093109.1"/>
    </source>
</evidence>
<dbReference type="Gene3D" id="3.20.20.140">
    <property type="entry name" value="Metal-dependent hydrolases"/>
    <property type="match status" value="1"/>
</dbReference>
<dbReference type="InterPro" id="IPR006680">
    <property type="entry name" value="Amidohydro-rel"/>
</dbReference>
<dbReference type="InterPro" id="IPR032710">
    <property type="entry name" value="NTF2-like_dom_sf"/>
</dbReference>
<evidence type="ECO:0008006" key="5">
    <source>
        <dbReference type="Google" id="ProtNLM"/>
    </source>
</evidence>
<dbReference type="InterPro" id="IPR037401">
    <property type="entry name" value="SnoaL-like"/>
</dbReference>
<dbReference type="PANTHER" id="PTHR43135:SF3">
    <property type="entry name" value="ALPHA-D-RIBOSE 1-METHYLPHOSPHONATE 5-TRIPHOSPHATE DIPHOSPHATASE"/>
    <property type="match status" value="1"/>
</dbReference>
<dbReference type="SUPFAM" id="SSF51556">
    <property type="entry name" value="Metallo-dependent hydrolases"/>
    <property type="match status" value="1"/>
</dbReference>
<evidence type="ECO:0000259" key="2">
    <source>
        <dbReference type="Pfam" id="PF12680"/>
    </source>
</evidence>
<keyword evidence="4" id="KW-1185">Reference proteome</keyword>
<dbReference type="Gene3D" id="3.10.450.50">
    <property type="match status" value="1"/>
</dbReference>
<evidence type="ECO:0000313" key="4">
    <source>
        <dbReference type="Proteomes" id="UP001497416"/>
    </source>
</evidence>
<proteinExistence type="predicted"/>
<name>A0ABP1EXQ5_9FLAO</name>
<dbReference type="SUPFAM" id="SSF54427">
    <property type="entry name" value="NTF2-like"/>
    <property type="match status" value="1"/>
</dbReference>
<evidence type="ECO:0000259" key="1">
    <source>
        <dbReference type="Pfam" id="PF01979"/>
    </source>
</evidence>
<comment type="caution">
    <text evidence="3">The sequence shown here is derived from an EMBL/GenBank/DDBJ whole genome shotgun (WGS) entry which is preliminary data.</text>
</comment>
<dbReference type="Pfam" id="PF12680">
    <property type="entry name" value="SnoaL_2"/>
    <property type="match status" value="1"/>
</dbReference>
<dbReference type="InterPro" id="IPR032466">
    <property type="entry name" value="Metal_Hydrolase"/>
</dbReference>
<feature type="domain" description="SnoaL-like" evidence="2">
    <location>
        <begin position="491"/>
        <end position="588"/>
    </location>
</feature>
<dbReference type="SUPFAM" id="SSF51338">
    <property type="entry name" value="Composite domain of metallo-dependent hydrolases"/>
    <property type="match status" value="1"/>
</dbReference>
<organism evidence="3 4">
    <name type="scientific">Tenacibaculum platacis</name>
    <dbReference type="NCBI Taxonomy" id="3137852"/>
    <lineage>
        <taxon>Bacteria</taxon>
        <taxon>Pseudomonadati</taxon>
        <taxon>Bacteroidota</taxon>
        <taxon>Flavobacteriia</taxon>
        <taxon>Flavobacteriales</taxon>
        <taxon>Flavobacteriaceae</taxon>
        <taxon>Tenacibaculum</taxon>
    </lineage>
</organism>
<dbReference type="InterPro" id="IPR011059">
    <property type="entry name" value="Metal-dep_hydrolase_composite"/>
</dbReference>
<dbReference type="InterPro" id="IPR051781">
    <property type="entry name" value="Metallo-dep_Hydrolase"/>
</dbReference>
<dbReference type="Gene3D" id="2.30.40.10">
    <property type="entry name" value="Urease, subunit C, domain 1"/>
    <property type="match status" value="1"/>
</dbReference>
<dbReference type="Proteomes" id="UP001497416">
    <property type="component" value="Unassembled WGS sequence"/>
</dbReference>